<sequence>MTLAKHHGEYRTNPKAITSVVFAWPGWVATVARCVIFFEIRVQEEIADAAQYCHSVHVP</sequence>
<dbReference type="Proteomes" id="UP000234474">
    <property type="component" value="Unassembled WGS sequence"/>
</dbReference>
<reference evidence="2" key="1">
    <citation type="journal article" date="2018" name="Proc. Natl. Acad. Sci. U.S.A.">
        <title>Linking secondary metabolites to gene clusters through genome sequencing of six diverse Aspergillus species.</title>
        <authorList>
            <person name="Kaerboelling I."/>
            <person name="Vesth T.C."/>
            <person name="Frisvad J.C."/>
            <person name="Nybo J.L."/>
            <person name="Theobald S."/>
            <person name="Kuo A."/>
            <person name="Bowyer P."/>
            <person name="Matsuda Y."/>
            <person name="Mondo S."/>
            <person name="Lyhne E.K."/>
            <person name="Kogle M.E."/>
            <person name="Clum A."/>
            <person name="Lipzen A."/>
            <person name="Salamov A."/>
            <person name="Ngan C.Y."/>
            <person name="Daum C."/>
            <person name="Chiniquy J."/>
            <person name="Barry K."/>
            <person name="LaButti K."/>
            <person name="Haridas S."/>
            <person name="Simmons B.A."/>
            <person name="Magnuson J.K."/>
            <person name="Mortensen U.H."/>
            <person name="Larsen T.O."/>
            <person name="Grigoriev I.V."/>
            <person name="Baker S.E."/>
            <person name="Andersen M.R."/>
        </authorList>
    </citation>
    <scope>NUCLEOTIDE SEQUENCE [LARGE SCALE GENOMIC DNA]</scope>
    <source>
        <strain evidence="2">IBT 16806</strain>
    </source>
</reference>
<dbReference type="AlphaFoldDB" id="A0A2I1BXW9"/>
<gene>
    <name evidence="1" type="ORF">P174DRAFT_445153</name>
</gene>
<keyword evidence="2" id="KW-1185">Reference proteome</keyword>
<comment type="caution">
    <text evidence="1">The sequence shown here is derived from an EMBL/GenBank/DDBJ whole genome shotgun (WGS) entry which is preliminary data.</text>
</comment>
<dbReference type="GeneID" id="36535593"/>
<proteinExistence type="predicted"/>
<dbReference type="EMBL" id="MSZS01000008">
    <property type="protein sequence ID" value="PKX90216.1"/>
    <property type="molecule type" value="Genomic_DNA"/>
</dbReference>
<name>A0A2I1BXW9_ASPN1</name>
<dbReference type="RefSeq" id="XP_024678811.1">
    <property type="nucleotide sequence ID" value="XM_024828268.1"/>
</dbReference>
<evidence type="ECO:0000313" key="2">
    <source>
        <dbReference type="Proteomes" id="UP000234474"/>
    </source>
</evidence>
<evidence type="ECO:0000313" key="1">
    <source>
        <dbReference type="EMBL" id="PKX90216.1"/>
    </source>
</evidence>
<accession>A0A2I1BXW9</accession>
<protein>
    <submittedName>
        <fullName evidence="1">Uncharacterized protein</fullName>
    </submittedName>
</protein>
<organism evidence="1 2">
    <name type="scientific">Aspergillus novofumigatus (strain IBT 16806)</name>
    <dbReference type="NCBI Taxonomy" id="1392255"/>
    <lineage>
        <taxon>Eukaryota</taxon>
        <taxon>Fungi</taxon>
        <taxon>Dikarya</taxon>
        <taxon>Ascomycota</taxon>
        <taxon>Pezizomycotina</taxon>
        <taxon>Eurotiomycetes</taxon>
        <taxon>Eurotiomycetidae</taxon>
        <taxon>Eurotiales</taxon>
        <taxon>Aspergillaceae</taxon>
        <taxon>Aspergillus</taxon>
        <taxon>Aspergillus subgen. Fumigati</taxon>
    </lineage>
</organism>
<dbReference type="VEuPathDB" id="FungiDB:P174DRAFT_445153"/>